<dbReference type="Gene3D" id="3.90.1580.10">
    <property type="entry name" value="paralog of FGE (formylglycine-generating enzyme)"/>
    <property type="match status" value="1"/>
</dbReference>
<dbReference type="STRING" id="1278298.GCA_000428685_01128"/>
<dbReference type="PANTHER" id="PTHR23150">
    <property type="entry name" value="SULFATASE MODIFYING FACTOR 1, 2"/>
    <property type="match status" value="1"/>
</dbReference>
<dbReference type="InterPro" id="IPR042095">
    <property type="entry name" value="SUMF_sf"/>
</dbReference>
<evidence type="ECO:0000313" key="2">
    <source>
        <dbReference type="EMBL" id="VEG73504.1"/>
    </source>
</evidence>
<dbReference type="GO" id="GO:0120147">
    <property type="term" value="F:formylglycine-generating oxidase activity"/>
    <property type="evidence" value="ECO:0007669"/>
    <property type="project" value="TreeGrafter"/>
</dbReference>
<accession>A0A448K9A4</accession>
<evidence type="ECO:0000313" key="3">
    <source>
        <dbReference type="Proteomes" id="UP000276899"/>
    </source>
</evidence>
<evidence type="ECO:0000259" key="1">
    <source>
        <dbReference type="Pfam" id="PF03781"/>
    </source>
</evidence>
<keyword evidence="3" id="KW-1185">Reference proteome</keyword>
<dbReference type="InterPro" id="IPR005532">
    <property type="entry name" value="SUMF_dom"/>
</dbReference>
<dbReference type="Pfam" id="PF03781">
    <property type="entry name" value="FGE-sulfatase"/>
    <property type="match status" value="1"/>
</dbReference>
<dbReference type="Proteomes" id="UP000276899">
    <property type="component" value="Chromosome"/>
</dbReference>
<dbReference type="SUPFAM" id="SSF56436">
    <property type="entry name" value="C-type lectin-like"/>
    <property type="match status" value="1"/>
</dbReference>
<keyword evidence="2" id="KW-0418">Kinase</keyword>
<dbReference type="EMBL" id="LR134363">
    <property type="protein sequence ID" value="VEG73504.1"/>
    <property type="molecule type" value="Genomic_DNA"/>
</dbReference>
<reference evidence="2 3" key="1">
    <citation type="submission" date="2018-12" db="EMBL/GenBank/DDBJ databases">
        <authorList>
            <consortium name="Pathogen Informatics"/>
        </authorList>
    </citation>
    <scope>NUCLEOTIDE SEQUENCE [LARGE SCALE GENOMIC DNA]</scope>
    <source>
        <strain evidence="2 3">NCTC11923</strain>
    </source>
</reference>
<sequence length="249" mass="27233">MARIHGGEFVMRDARTSSTRTVAVEPFSLATTPVTVAQFSQIQIGHAAGDSGFAPLCAVSWIDAVRWCNTASIAQGLDPAYRLDGATASWDVGADGYRLPTEAEWEWACRAGTTGPRYGELRDIAWTEQDGLDGPAPVATKRPNAFGLYDMLGNVWEWCWDYADPARYADYRSLRGGGWADKAWSCRASVRRGSMPTARLDDVGFRVARGAVEPSGDDEVQGWSHQRDVSRASITGPIPFGWTPLREIT</sequence>
<dbReference type="InterPro" id="IPR016187">
    <property type="entry name" value="CTDL_fold"/>
</dbReference>
<name>A0A448K9A4_9ACTO</name>
<dbReference type="PANTHER" id="PTHR23150:SF19">
    <property type="entry name" value="FORMYLGLYCINE-GENERATING ENZYME"/>
    <property type="match status" value="1"/>
</dbReference>
<proteinExistence type="predicted"/>
<dbReference type="EC" id="2.7.11.1" evidence="2"/>
<dbReference type="KEGG" id="asla:NCTC11923_00109"/>
<organism evidence="2 3">
    <name type="scientific">Actinomyces slackii</name>
    <dbReference type="NCBI Taxonomy" id="52774"/>
    <lineage>
        <taxon>Bacteria</taxon>
        <taxon>Bacillati</taxon>
        <taxon>Actinomycetota</taxon>
        <taxon>Actinomycetes</taxon>
        <taxon>Actinomycetales</taxon>
        <taxon>Actinomycetaceae</taxon>
        <taxon>Actinomyces</taxon>
    </lineage>
</organism>
<feature type="domain" description="Sulfatase-modifying factor enzyme-like" evidence="1">
    <location>
        <begin position="2"/>
        <end position="209"/>
    </location>
</feature>
<protein>
    <submittedName>
        <fullName evidence="2">Serine/threonine-protein kinase pkn1</fullName>
        <ecNumber evidence="2">2.7.11.1</ecNumber>
    </submittedName>
</protein>
<dbReference type="AlphaFoldDB" id="A0A448K9A4"/>
<dbReference type="InterPro" id="IPR051043">
    <property type="entry name" value="Sulfatase_Mod_Factor_Kinase"/>
</dbReference>
<keyword evidence="2" id="KW-0808">Transferase</keyword>
<gene>
    <name evidence="2" type="primary">pkn1</name>
    <name evidence="2" type="ORF">NCTC11923_00109</name>
</gene>
<dbReference type="GO" id="GO:0004674">
    <property type="term" value="F:protein serine/threonine kinase activity"/>
    <property type="evidence" value="ECO:0007669"/>
    <property type="project" value="UniProtKB-EC"/>
</dbReference>